<comment type="function">
    <text evidence="5 6">Binds directly to 23S ribosomal RNA and is necessary for the in vitro assembly process of the 50S ribosomal subunit. It is not involved in the protein synthesizing functions of that subunit.</text>
</comment>
<dbReference type="HAMAP" id="MF_00382">
    <property type="entry name" value="Ribosomal_bL20"/>
    <property type="match status" value="1"/>
</dbReference>
<dbReference type="Gene3D" id="1.10.1900.20">
    <property type="entry name" value="Ribosomal protein L20"/>
    <property type="match status" value="1"/>
</dbReference>
<keyword evidence="5 6" id="KW-0699">rRNA-binding</keyword>
<gene>
    <name evidence="5" type="primary">rplT</name>
    <name evidence="7" type="ORF">A3A16_03615</name>
</gene>
<dbReference type="Proteomes" id="UP000177942">
    <property type="component" value="Unassembled WGS sequence"/>
</dbReference>
<evidence type="ECO:0000256" key="2">
    <source>
        <dbReference type="ARBA" id="ARBA00022980"/>
    </source>
</evidence>
<dbReference type="EMBL" id="MHJJ01000007">
    <property type="protein sequence ID" value="OGY65678.1"/>
    <property type="molecule type" value="Genomic_DNA"/>
</dbReference>
<dbReference type="InterPro" id="IPR005813">
    <property type="entry name" value="Ribosomal_bL20"/>
</dbReference>
<dbReference type="AlphaFoldDB" id="A0A1G1ZM02"/>
<dbReference type="GO" id="GO:1990904">
    <property type="term" value="C:ribonucleoprotein complex"/>
    <property type="evidence" value="ECO:0007669"/>
    <property type="project" value="UniProtKB-KW"/>
</dbReference>
<evidence type="ECO:0000256" key="3">
    <source>
        <dbReference type="ARBA" id="ARBA00023274"/>
    </source>
</evidence>
<dbReference type="NCBIfam" id="TIGR01032">
    <property type="entry name" value="rplT_bact"/>
    <property type="match status" value="1"/>
</dbReference>
<comment type="similarity">
    <text evidence="1 5 6">Belongs to the bacterial ribosomal protein bL20 family.</text>
</comment>
<dbReference type="GO" id="GO:0000027">
    <property type="term" value="P:ribosomal large subunit assembly"/>
    <property type="evidence" value="ECO:0007669"/>
    <property type="project" value="UniProtKB-UniRule"/>
</dbReference>
<evidence type="ECO:0000256" key="5">
    <source>
        <dbReference type="HAMAP-Rule" id="MF_00382"/>
    </source>
</evidence>
<accession>A0A1G1ZM02</accession>
<protein>
    <recommendedName>
        <fullName evidence="4 5">Large ribosomal subunit protein bL20</fullName>
    </recommendedName>
</protein>
<name>A0A1G1ZM02_9BACT</name>
<proteinExistence type="inferred from homology"/>
<keyword evidence="3 5" id="KW-0687">Ribonucleoprotein</keyword>
<dbReference type="CDD" id="cd07026">
    <property type="entry name" value="Ribosomal_L20"/>
    <property type="match status" value="1"/>
</dbReference>
<dbReference type="GO" id="GO:0019843">
    <property type="term" value="F:rRNA binding"/>
    <property type="evidence" value="ECO:0007669"/>
    <property type="project" value="UniProtKB-UniRule"/>
</dbReference>
<reference evidence="7 8" key="1">
    <citation type="journal article" date="2016" name="Nat. Commun.">
        <title>Thousands of microbial genomes shed light on interconnected biogeochemical processes in an aquifer system.</title>
        <authorList>
            <person name="Anantharaman K."/>
            <person name="Brown C.T."/>
            <person name="Hug L.A."/>
            <person name="Sharon I."/>
            <person name="Castelle C.J."/>
            <person name="Probst A.J."/>
            <person name="Thomas B.C."/>
            <person name="Singh A."/>
            <person name="Wilkins M.J."/>
            <person name="Karaoz U."/>
            <person name="Brodie E.L."/>
            <person name="Williams K.H."/>
            <person name="Hubbard S.S."/>
            <person name="Banfield J.F."/>
        </authorList>
    </citation>
    <scope>NUCLEOTIDE SEQUENCE [LARGE SCALE GENOMIC DNA]</scope>
</reference>
<evidence type="ECO:0000256" key="1">
    <source>
        <dbReference type="ARBA" id="ARBA00007698"/>
    </source>
</evidence>
<organism evidence="7 8">
    <name type="scientific">Candidatus Harrisonbacteria bacterium RIFCSPLOWO2_01_FULL_44_18</name>
    <dbReference type="NCBI Taxonomy" id="1798407"/>
    <lineage>
        <taxon>Bacteria</taxon>
        <taxon>Candidatus Harrisoniibacteriota</taxon>
    </lineage>
</organism>
<dbReference type="GO" id="GO:0003735">
    <property type="term" value="F:structural constituent of ribosome"/>
    <property type="evidence" value="ECO:0007669"/>
    <property type="project" value="InterPro"/>
</dbReference>
<evidence type="ECO:0000313" key="7">
    <source>
        <dbReference type="EMBL" id="OGY65678.1"/>
    </source>
</evidence>
<dbReference type="GO" id="GO:0005840">
    <property type="term" value="C:ribosome"/>
    <property type="evidence" value="ECO:0007669"/>
    <property type="project" value="UniProtKB-KW"/>
</dbReference>
<sequence>MTRVKRGKIATKKRHKILKYTKGFRWGRKSKERAAKEALLHAWTHAFRGRKEKKRDFRQLWNVKINAASRANGIKYSWFIAALKKHNIKLDRKILADLAQNEPKVFQKIVEQVKVKTPA</sequence>
<keyword evidence="2 5" id="KW-0689">Ribosomal protein</keyword>
<dbReference type="PANTHER" id="PTHR10986">
    <property type="entry name" value="39S RIBOSOMAL PROTEIN L20"/>
    <property type="match status" value="1"/>
</dbReference>
<evidence type="ECO:0000313" key="8">
    <source>
        <dbReference type="Proteomes" id="UP000177942"/>
    </source>
</evidence>
<dbReference type="GO" id="GO:0006412">
    <property type="term" value="P:translation"/>
    <property type="evidence" value="ECO:0007669"/>
    <property type="project" value="InterPro"/>
</dbReference>
<dbReference type="SUPFAM" id="SSF74731">
    <property type="entry name" value="Ribosomal protein L20"/>
    <property type="match status" value="1"/>
</dbReference>
<dbReference type="FunFam" id="1.10.1900.20:FF:000001">
    <property type="entry name" value="50S ribosomal protein L20"/>
    <property type="match status" value="1"/>
</dbReference>
<dbReference type="Gene3D" id="6.10.160.10">
    <property type="match status" value="1"/>
</dbReference>
<evidence type="ECO:0000256" key="6">
    <source>
        <dbReference type="RuleBase" id="RU000560"/>
    </source>
</evidence>
<comment type="caution">
    <text evidence="7">The sequence shown here is derived from an EMBL/GenBank/DDBJ whole genome shotgun (WGS) entry which is preliminary data.</text>
</comment>
<evidence type="ECO:0000256" key="4">
    <source>
        <dbReference type="ARBA" id="ARBA00035172"/>
    </source>
</evidence>
<dbReference type="PRINTS" id="PR00062">
    <property type="entry name" value="RIBOSOMALL20"/>
</dbReference>
<dbReference type="Pfam" id="PF00453">
    <property type="entry name" value="Ribosomal_L20"/>
    <property type="match status" value="1"/>
</dbReference>
<keyword evidence="5 6" id="KW-0694">RNA-binding</keyword>
<dbReference type="STRING" id="1798407.A3A16_03615"/>
<dbReference type="InterPro" id="IPR035566">
    <property type="entry name" value="Ribosomal_protein_bL20_C"/>
</dbReference>